<reference evidence="2 3" key="1">
    <citation type="submission" date="2023-10" db="EMBL/GenBank/DDBJ databases">
        <title>Bacteria for the degradation of biodegradable plastic PBAT(Polybutylene adipate terephthalate).</title>
        <authorList>
            <person name="Weon H.-Y."/>
            <person name="Yeon J."/>
        </authorList>
    </citation>
    <scope>NUCLEOTIDE SEQUENCE [LARGE SCALE GENOMIC DNA]</scope>
    <source>
        <strain evidence="2 3">SBD 7-3</strain>
        <plasmid evidence="2 3">unnamed1</plasmid>
    </source>
</reference>
<dbReference type="SUPFAM" id="SSF52980">
    <property type="entry name" value="Restriction endonuclease-like"/>
    <property type="match status" value="1"/>
</dbReference>
<keyword evidence="2" id="KW-0614">Plasmid</keyword>
<dbReference type="EMBL" id="CP136337">
    <property type="protein sequence ID" value="WOB11114.1"/>
    <property type="molecule type" value="Genomic_DNA"/>
</dbReference>
<geneLocation type="plasmid" evidence="2 3">
    <name>unnamed1</name>
</geneLocation>
<dbReference type="GO" id="GO:0004519">
    <property type="term" value="F:endonuclease activity"/>
    <property type="evidence" value="ECO:0007669"/>
    <property type="project" value="UniProtKB-KW"/>
</dbReference>
<dbReference type="InterPro" id="IPR007560">
    <property type="entry name" value="Restrct_endonuc_IV_Mrr"/>
</dbReference>
<dbReference type="Pfam" id="PF04471">
    <property type="entry name" value="Mrr_cat"/>
    <property type="match status" value="1"/>
</dbReference>
<dbReference type="InterPro" id="IPR052906">
    <property type="entry name" value="Type_IV_Methyl-Rstrct_Enzyme"/>
</dbReference>
<protein>
    <submittedName>
        <fullName evidence="2">Restriction endonuclease</fullName>
    </submittedName>
</protein>
<dbReference type="Proteomes" id="UP001303946">
    <property type="component" value="Plasmid unnamed1"/>
</dbReference>
<keyword evidence="2" id="KW-0255">Endonuclease</keyword>
<dbReference type="RefSeq" id="WP_316704251.1">
    <property type="nucleotide sequence ID" value="NZ_CP136337.1"/>
</dbReference>
<dbReference type="Gene3D" id="3.40.1350.10">
    <property type="match status" value="1"/>
</dbReference>
<keyword evidence="3" id="KW-1185">Reference proteome</keyword>
<dbReference type="PANTHER" id="PTHR30015:SF7">
    <property type="entry name" value="TYPE IV METHYL-DIRECTED RESTRICTION ENZYME ECOKMRR"/>
    <property type="match status" value="1"/>
</dbReference>
<organism evidence="2 3">
    <name type="scientific">Piscinibacter gummiphilus</name>
    <dbReference type="NCBI Taxonomy" id="946333"/>
    <lineage>
        <taxon>Bacteria</taxon>
        <taxon>Pseudomonadati</taxon>
        <taxon>Pseudomonadota</taxon>
        <taxon>Betaproteobacteria</taxon>
        <taxon>Burkholderiales</taxon>
        <taxon>Sphaerotilaceae</taxon>
        <taxon>Piscinibacter</taxon>
    </lineage>
</organism>
<keyword evidence="2" id="KW-0540">Nuclease</keyword>
<name>A0ABZ0D8U6_9BURK</name>
<feature type="domain" description="Restriction endonuclease type IV Mrr" evidence="1">
    <location>
        <begin position="74"/>
        <end position="185"/>
    </location>
</feature>
<dbReference type="InterPro" id="IPR011335">
    <property type="entry name" value="Restrct_endonuc-II-like"/>
</dbReference>
<dbReference type="InterPro" id="IPR011856">
    <property type="entry name" value="tRNA_endonuc-like_dom_sf"/>
</dbReference>
<dbReference type="PANTHER" id="PTHR30015">
    <property type="entry name" value="MRR RESTRICTION SYSTEM PROTEIN"/>
    <property type="match status" value="1"/>
</dbReference>
<keyword evidence="2" id="KW-0378">Hydrolase</keyword>
<evidence type="ECO:0000259" key="1">
    <source>
        <dbReference type="Pfam" id="PF04471"/>
    </source>
</evidence>
<evidence type="ECO:0000313" key="3">
    <source>
        <dbReference type="Proteomes" id="UP001303946"/>
    </source>
</evidence>
<gene>
    <name evidence="2" type="ORF">RXV79_27125</name>
</gene>
<proteinExistence type="predicted"/>
<sequence>MATAITASYAATQRSAPEAPRRRGFLTYVSRLVNVVRLAGKPQHRRRVRQSRRVLSTLRRFKGPHAAAQAFSYLRQVDPLVFEEVAMSALEDAGALVLRSRRYTGDGGVDGRCWFPWAGLRTIAVQVKRFDAAVTPNDVRDFCAVVKDRGYAGGIFVHCGRSGPKTYDALRGRPVQLVSGQRLLDCFVRSFV</sequence>
<evidence type="ECO:0000313" key="2">
    <source>
        <dbReference type="EMBL" id="WOB11114.1"/>
    </source>
</evidence>
<accession>A0ABZ0D8U6</accession>